<dbReference type="Proteomes" id="UP000199029">
    <property type="component" value="Unassembled WGS sequence"/>
</dbReference>
<dbReference type="InterPro" id="IPR003646">
    <property type="entry name" value="SH3-like_bac-type"/>
</dbReference>
<dbReference type="PANTHER" id="PTHR24074">
    <property type="entry name" value="CO-CHAPERONE PROTEIN DJLA"/>
    <property type="match status" value="1"/>
</dbReference>
<evidence type="ECO:0000313" key="5">
    <source>
        <dbReference type="EMBL" id="SFQ48766.1"/>
    </source>
</evidence>
<dbReference type="OrthoDB" id="1495940at2"/>
<dbReference type="AlphaFoldDB" id="A0A1I5YX08"/>
<evidence type="ECO:0000256" key="2">
    <source>
        <dbReference type="SAM" id="MobiDB-lite"/>
    </source>
</evidence>
<proteinExistence type="predicted"/>
<gene>
    <name evidence="5" type="ORF">SAMN04515668_2512</name>
</gene>
<dbReference type="Gene3D" id="2.30.30.40">
    <property type="entry name" value="SH3 Domains"/>
    <property type="match status" value="1"/>
</dbReference>
<dbReference type="STRING" id="1227077.SAMN04515668_2512"/>
<keyword evidence="6" id="KW-1185">Reference proteome</keyword>
<dbReference type="InterPro" id="IPR050817">
    <property type="entry name" value="DjlA_DnaK_co-chaperone"/>
</dbReference>
<dbReference type="EMBL" id="FOXS01000003">
    <property type="protein sequence ID" value="SFQ48766.1"/>
    <property type="molecule type" value="Genomic_DNA"/>
</dbReference>
<reference evidence="6" key="1">
    <citation type="submission" date="2016-10" db="EMBL/GenBank/DDBJ databases">
        <authorList>
            <person name="Varghese N."/>
            <person name="Submissions S."/>
        </authorList>
    </citation>
    <scope>NUCLEOTIDE SEQUENCE [LARGE SCALE GENOMIC DNA]</scope>
    <source>
        <strain evidence="6">OR362-8,ATCC BAA-1266,JCM 13504</strain>
    </source>
</reference>
<dbReference type="RefSeq" id="WP_092673460.1">
    <property type="nucleotide sequence ID" value="NZ_FOXS01000003.1"/>
</dbReference>
<feature type="compositionally biased region" description="Low complexity" evidence="2">
    <location>
        <begin position="123"/>
        <end position="136"/>
    </location>
</feature>
<dbReference type="Pfam" id="PF00226">
    <property type="entry name" value="DnaJ"/>
    <property type="match status" value="1"/>
</dbReference>
<keyword evidence="3" id="KW-1133">Transmembrane helix</keyword>
<evidence type="ECO:0000259" key="4">
    <source>
        <dbReference type="PROSITE" id="PS50076"/>
    </source>
</evidence>
<keyword evidence="3" id="KW-0472">Membrane</keyword>
<accession>A0A1I5YX08</accession>
<feature type="coiled-coil region" evidence="1">
    <location>
        <begin position="71"/>
        <end position="112"/>
    </location>
</feature>
<protein>
    <submittedName>
        <fullName evidence="5">SH3 domain-containing protein</fullName>
    </submittedName>
</protein>
<evidence type="ECO:0000256" key="1">
    <source>
        <dbReference type="SAM" id="Coils"/>
    </source>
</evidence>
<dbReference type="InterPro" id="IPR036869">
    <property type="entry name" value="J_dom_sf"/>
</dbReference>
<name>A0A1I5YX08_HYMAR</name>
<feature type="region of interest" description="Disordered" evidence="2">
    <location>
        <begin position="123"/>
        <end position="146"/>
    </location>
</feature>
<keyword evidence="1" id="KW-0175">Coiled coil</keyword>
<dbReference type="Gene3D" id="1.10.287.110">
    <property type="entry name" value="DnaJ domain"/>
    <property type="match status" value="1"/>
</dbReference>
<dbReference type="PROSITE" id="PS50076">
    <property type="entry name" value="DNAJ_2"/>
    <property type="match status" value="1"/>
</dbReference>
<dbReference type="InterPro" id="IPR001623">
    <property type="entry name" value="DnaJ_domain"/>
</dbReference>
<keyword evidence="3" id="KW-0812">Transmembrane</keyword>
<feature type="domain" description="J" evidence="4">
    <location>
        <begin position="3"/>
        <end position="68"/>
    </location>
</feature>
<dbReference type="CDD" id="cd06257">
    <property type="entry name" value="DnaJ"/>
    <property type="match status" value="1"/>
</dbReference>
<dbReference type="PRINTS" id="PR00625">
    <property type="entry name" value="JDOMAIN"/>
</dbReference>
<organism evidence="5 6">
    <name type="scientific">Hymenobacter arizonensis</name>
    <name type="common">Siccationidurans arizonensis</name>
    <dbReference type="NCBI Taxonomy" id="1227077"/>
    <lineage>
        <taxon>Bacteria</taxon>
        <taxon>Pseudomonadati</taxon>
        <taxon>Bacteroidota</taxon>
        <taxon>Cytophagia</taxon>
        <taxon>Cytophagales</taxon>
        <taxon>Hymenobacteraceae</taxon>
        <taxon>Hymenobacter</taxon>
    </lineage>
</organism>
<dbReference type="SMART" id="SM00271">
    <property type="entry name" value="DnaJ"/>
    <property type="match status" value="1"/>
</dbReference>
<dbReference type="Pfam" id="PF08239">
    <property type="entry name" value="SH3_3"/>
    <property type="match status" value="1"/>
</dbReference>
<feature type="transmembrane region" description="Helical" evidence="3">
    <location>
        <begin position="157"/>
        <end position="174"/>
    </location>
</feature>
<evidence type="ECO:0000256" key="3">
    <source>
        <dbReference type="SAM" id="Phobius"/>
    </source>
</evidence>
<sequence length="260" mass="29973">MKNYYDLLGVSPTASEAEIKQAYRRLSIKFHPDKNEGDAYFEEMFKQINEAQEVLLDHTKRGAYNAKLNSFAQQQARVASEQARLRREREELQRKQREQELTAQRLKSQEEALWQQRAAATKPAPVVTTPVTTPAPVRKPQRRKESLSAKARRWKRYKIAWGMINLGLALYLFFGPKKLHYFRPPGTDAYVAAEKGIFLREKPQSTSKALASLPVYTYLKVVSDHGPVESLGLRKAAWYQVSTDSLQGWVWSGYINRIKK</sequence>
<evidence type="ECO:0000313" key="6">
    <source>
        <dbReference type="Proteomes" id="UP000199029"/>
    </source>
</evidence>
<dbReference type="SUPFAM" id="SSF46565">
    <property type="entry name" value="Chaperone J-domain"/>
    <property type="match status" value="1"/>
</dbReference>